<dbReference type="eggNOG" id="COG5276">
    <property type="taxonomic scope" value="Bacteria"/>
</dbReference>
<dbReference type="AlphaFoldDB" id="E4T583"/>
<reference evidence="2 3" key="2">
    <citation type="journal article" date="2011" name="Stand. Genomic Sci.">
        <title>Complete genome sequence of Paludibacter propionicigenes type strain (WB4).</title>
        <authorList>
            <person name="Gronow S."/>
            <person name="Munk C."/>
            <person name="Lapidus A."/>
            <person name="Nolan M."/>
            <person name="Lucas S."/>
            <person name="Hammon N."/>
            <person name="Deshpande S."/>
            <person name="Cheng J.F."/>
            <person name="Tapia R."/>
            <person name="Han C."/>
            <person name="Goodwin L."/>
            <person name="Pitluck S."/>
            <person name="Liolios K."/>
            <person name="Ivanova N."/>
            <person name="Mavromatis K."/>
            <person name="Mikhailova N."/>
            <person name="Pati A."/>
            <person name="Chen A."/>
            <person name="Palaniappan K."/>
            <person name="Land M."/>
            <person name="Hauser L."/>
            <person name="Chang Y.J."/>
            <person name="Jeffries C.D."/>
            <person name="Brambilla E."/>
            <person name="Rohde M."/>
            <person name="Goker M."/>
            <person name="Detter J.C."/>
            <person name="Woyke T."/>
            <person name="Bristow J."/>
            <person name="Eisen J.A."/>
            <person name="Markowitz V."/>
            <person name="Hugenholtz P."/>
            <person name="Kyrpides N.C."/>
            <person name="Klenk H.P."/>
        </authorList>
    </citation>
    <scope>NUCLEOTIDE SEQUENCE [LARGE SCALE GENOMIC DNA]</scope>
    <source>
        <strain evidence="3">DSM 17365 / JCM 13257 / WB4</strain>
    </source>
</reference>
<dbReference type="HOGENOM" id="CLU_631355_0_0_10"/>
<keyword evidence="3" id="KW-1185">Reference proteome</keyword>
<protein>
    <submittedName>
        <fullName evidence="2">LVIVD repeat-containing protein</fullName>
    </submittedName>
</protein>
<keyword evidence="1" id="KW-0732">Signal</keyword>
<evidence type="ECO:0000313" key="3">
    <source>
        <dbReference type="Proteomes" id="UP000008718"/>
    </source>
</evidence>
<dbReference type="Proteomes" id="UP000008718">
    <property type="component" value="Chromosome"/>
</dbReference>
<dbReference type="InterPro" id="IPR013211">
    <property type="entry name" value="LVIVD"/>
</dbReference>
<proteinExistence type="predicted"/>
<gene>
    <name evidence="2" type="ordered locus">Palpr_1738</name>
</gene>
<evidence type="ECO:0000256" key="1">
    <source>
        <dbReference type="SAM" id="SignalP"/>
    </source>
</evidence>
<feature type="signal peptide" evidence="1">
    <location>
        <begin position="1"/>
        <end position="23"/>
    </location>
</feature>
<sequence>MKRTMFFISLAVLLLSSCESVVTETVTYKINEPVFMSTEVFRNSVKVTSKQHAISGIGKMCFYNDYLYISEPEKGIHIIDNRDPSSPRVAGFIELLGNADLAIRDNKLYADSYIDLVWFDISNPLLPELKGRLDSIFPTALPSTQNQYGIDYQQTYAGKSKGIVVGWKVKERTENVSHYTGGWYGGVTYDFATLNSTAPTGSKSTGINGSMSRFSIYNDYLYSVINNYMNIFDLSAAKPTKAAPDFYIGRSVETIFSYKDYMYMGTPSGMLIYSVKNPLKPEFQSSLTHAYGCDPVVVENDLAYVTVHSGNLCGQNTNELFIVDVSNPKSPKQLVSYTMTNPKGLGIDNGKLFLCDDGLKIFNNSNPQTLLANQLAHFKNINGYDIIAHNNIAMMIAEDGIYQYDYSDLNNIKLLSKLPIVK</sequence>
<feature type="chain" id="PRO_5003189061" evidence="1">
    <location>
        <begin position="24"/>
        <end position="422"/>
    </location>
</feature>
<dbReference type="EMBL" id="CP002345">
    <property type="protein sequence ID" value="ADQ79877.1"/>
    <property type="molecule type" value="Genomic_DNA"/>
</dbReference>
<evidence type="ECO:0000313" key="2">
    <source>
        <dbReference type="EMBL" id="ADQ79877.1"/>
    </source>
</evidence>
<dbReference type="PROSITE" id="PS51257">
    <property type="entry name" value="PROKAR_LIPOPROTEIN"/>
    <property type="match status" value="1"/>
</dbReference>
<reference key="1">
    <citation type="submission" date="2010-11" db="EMBL/GenBank/DDBJ databases">
        <title>The complete genome of Paludibacter propionicigenes DSM 17365.</title>
        <authorList>
            <consortium name="US DOE Joint Genome Institute (JGI-PGF)"/>
            <person name="Lucas S."/>
            <person name="Copeland A."/>
            <person name="Lapidus A."/>
            <person name="Bruce D."/>
            <person name="Goodwin L."/>
            <person name="Pitluck S."/>
            <person name="Kyrpides N."/>
            <person name="Mavromatis K."/>
            <person name="Ivanova N."/>
            <person name="Munk A.C."/>
            <person name="Brettin T."/>
            <person name="Detter J.C."/>
            <person name="Han C."/>
            <person name="Tapia R."/>
            <person name="Land M."/>
            <person name="Hauser L."/>
            <person name="Markowitz V."/>
            <person name="Cheng J.-F."/>
            <person name="Hugenholtz P."/>
            <person name="Woyke T."/>
            <person name="Wu D."/>
            <person name="Gronow S."/>
            <person name="Wellnitz S."/>
            <person name="Brambilla E."/>
            <person name="Klenk H.-P."/>
            <person name="Eisen J.A."/>
        </authorList>
    </citation>
    <scope>NUCLEOTIDE SEQUENCE</scope>
    <source>
        <strain>WB4</strain>
    </source>
</reference>
<dbReference type="OrthoDB" id="1521841at2"/>
<name>E4T583_PALPW</name>
<dbReference type="Pfam" id="PF08309">
    <property type="entry name" value="LVIVD"/>
    <property type="match status" value="3"/>
</dbReference>
<dbReference type="RefSeq" id="WP_013445246.1">
    <property type="nucleotide sequence ID" value="NC_014734.1"/>
</dbReference>
<dbReference type="KEGG" id="ppn:Palpr_1738"/>
<dbReference type="STRING" id="694427.Palpr_1738"/>
<organism evidence="2 3">
    <name type="scientific">Paludibacter propionicigenes (strain DSM 17365 / JCM 13257 / WB4)</name>
    <dbReference type="NCBI Taxonomy" id="694427"/>
    <lineage>
        <taxon>Bacteria</taxon>
        <taxon>Pseudomonadati</taxon>
        <taxon>Bacteroidota</taxon>
        <taxon>Bacteroidia</taxon>
        <taxon>Bacteroidales</taxon>
        <taxon>Paludibacteraceae</taxon>
        <taxon>Paludibacter</taxon>
    </lineage>
</organism>
<accession>E4T583</accession>